<protein>
    <submittedName>
        <fullName evidence="1">Uncharacterized protein</fullName>
    </submittedName>
</protein>
<dbReference type="Proteomes" id="UP000772434">
    <property type="component" value="Unassembled WGS sequence"/>
</dbReference>
<name>A0A9P5PNL6_9AGAR</name>
<keyword evidence="2" id="KW-1185">Reference proteome</keyword>
<accession>A0A9P5PNL6</accession>
<sequence>MLGHDHPTLNMKSDRYPRELLVLDGEESCVDVAKVALRRHSSFKTRAYGRQVTTIWLSESALPVS</sequence>
<dbReference type="AlphaFoldDB" id="A0A9P5PNL6"/>
<evidence type="ECO:0000313" key="1">
    <source>
        <dbReference type="EMBL" id="KAF9065772.1"/>
    </source>
</evidence>
<proteinExistence type="predicted"/>
<dbReference type="EMBL" id="JADNRY010000098">
    <property type="protein sequence ID" value="KAF9065772.1"/>
    <property type="molecule type" value="Genomic_DNA"/>
</dbReference>
<comment type="caution">
    <text evidence="1">The sequence shown here is derived from an EMBL/GenBank/DDBJ whole genome shotgun (WGS) entry which is preliminary data.</text>
</comment>
<organism evidence="1 2">
    <name type="scientific">Rhodocollybia butyracea</name>
    <dbReference type="NCBI Taxonomy" id="206335"/>
    <lineage>
        <taxon>Eukaryota</taxon>
        <taxon>Fungi</taxon>
        <taxon>Dikarya</taxon>
        <taxon>Basidiomycota</taxon>
        <taxon>Agaricomycotina</taxon>
        <taxon>Agaricomycetes</taxon>
        <taxon>Agaricomycetidae</taxon>
        <taxon>Agaricales</taxon>
        <taxon>Marasmiineae</taxon>
        <taxon>Omphalotaceae</taxon>
        <taxon>Rhodocollybia</taxon>
    </lineage>
</organism>
<gene>
    <name evidence="1" type="ORF">BDP27DRAFT_1331544</name>
</gene>
<reference evidence="1" key="1">
    <citation type="submission" date="2020-11" db="EMBL/GenBank/DDBJ databases">
        <authorList>
            <consortium name="DOE Joint Genome Institute"/>
            <person name="Ahrendt S."/>
            <person name="Riley R."/>
            <person name="Andreopoulos W."/>
            <person name="Labutti K."/>
            <person name="Pangilinan J."/>
            <person name="Ruiz-Duenas F.J."/>
            <person name="Barrasa J.M."/>
            <person name="Sanchez-Garcia M."/>
            <person name="Camarero S."/>
            <person name="Miyauchi S."/>
            <person name="Serrano A."/>
            <person name="Linde D."/>
            <person name="Babiker R."/>
            <person name="Drula E."/>
            <person name="Ayuso-Fernandez I."/>
            <person name="Pacheco R."/>
            <person name="Padilla G."/>
            <person name="Ferreira P."/>
            <person name="Barriuso J."/>
            <person name="Kellner H."/>
            <person name="Castanera R."/>
            <person name="Alfaro M."/>
            <person name="Ramirez L."/>
            <person name="Pisabarro A.G."/>
            <person name="Kuo A."/>
            <person name="Tritt A."/>
            <person name="Lipzen A."/>
            <person name="He G."/>
            <person name="Yan M."/>
            <person name="Ng V."/>
            <person name="Cullen D."/>
            <person name="Martin F."/>
            <person name="Rosso M.-N."/>
            <person name="Henrissat B."/>
            <person name="Hibbett D."/>
            <person name="Martinez A.T."/>
            <person name="Grigoriev I.V."/>
        </authorList>
    </citation>
    <scope>NUCLEOTIDE SEQUENCE</scope>
    <source>
        <strain evidence="1">AH 40177</strain>
    </source>
</reference>
<evidence type="ECO:0000313" key="2">
    <source>
        <dbReference type="Proteomes" id="UP000772434"/>
    </source>
</evidence>